<protein>
    <recommendedName>
        <fullName evidence="1">Integrase catalytic domain-containing protein</fullName>
    </recommendedName>
</protein>
<dbReference type="AlphaFoldDB" id="A0A246FGM3"/>
<feature type="domain" description="Integrase catalytic" evidence="1">
    <location>
        <begin position="5"/>
        <end position="59"/>
    </location>
</feature>
<dbReference type="SUPFAM" id="SSF53098">
    <property type="entry name" value="Ribonuclease H-like"/>
    <property type="match status" value="1"/>
</dbReference>
<accession>A0A246FGM3</accession>
<dbReference type="InterPro" id="IPR012337">
    <property type="entry name" value="RNaseH-like_sf"/>
</dbReference>
<name>A0A246FGM3_9BACT</name>
<keyword evidence="3" id="KW-1185">Reference proteome</keyword>
<comment type="caution">
    <text evidence="2">The sequence shown here is derived from an EMBL/GenBank/DDBJ whole genome shotgun (WGS) entry which is preliminary data.</text>
</comment>
<dbReference type="InterPro" id="IPR001584">
    <property type="entry name" value="Integrase_cat-core"/>
</dbReference>
<dbReference type="GO" id="GO:0015074">
    <property type="term" value="P:DNA integration"/>
    <property type="evidence" value="ECO:0007669"/>
    <property type="project" value="InterPro"/>
</dbReference>
<organism evidence="2 3">
    <name type="scientific">Hymenobacter amundsenii</name>
    <dbReference type="NCBI Taxonomy" id="2006685"/>
    <lineage>
        <taxon>Bacteria</taxon>
        <taxon>Pseudomonadati</taxon>
        <taxon>Bacteroidota</taxon>
        <taxon>Cytophagia</taxon>
        <taxon>Cytophagales</taxon>
        <taxon>Hymenobacteraceae</taxon>
        <taxon>Hymenobacter</taxon>
    </lineage>
</organism>
<dbReference type="Pfam" id="PF13683">
    <property type="entry name" value="rve_3"/>
    <property type="match status" value="1"/>
</dbReference>
<dbReference type="Proteomes" id="UP000197277">
    <property type="component" value="Unassembled WGS sequence"/>
</dbReference>
<evidence type="ECO:0000259" key="1">
    <source>
        <dbReference type="Pfam" id="PF13683"/>
    </source>
</evidence>
<proteinExistence type="predicted"/>
<sequence length="72" mass="8141">MGLCGNCYENAYAESFRSRFKMELLDGGGFLSLAEARLEISHHIICYNAERRHSALGNNSANHFETQLRATF</sequence>
<evidence type="ECO:0000313" key="2">
    <source>
        <dbReference type="EMBL" id="OWP61678.1"/>
    </source>
</evidence>
<dbReference type="EMBL" id="NIRR01000049">
    <property type="protein sequence ID" value="OWP61678.1"/>
    <property type="molecule type" value="Genomic_DNA"/>
</dbReference>
<gene>
    <name evidence="2" type="ORF">CDA63_18230</name>
</gene>
<dbReference type="PANTHER" id="PTHR46889">
    <property type="entry name" value="TRANSPOSASE INSF FOR INSERTION SEQUENCE IS3B-RELATED"/>
    <property type="match status" value="1"/>
</dbReference>
<reference evidence="2 3" key="1">
    <citation type="submission" date="2017-06" db="EMBL/GenBank/DDBJ databases">
        <title>Hymenobacter amundsenii sp. nov. isolated from regoliths in Antarctica.</title>
        <authorList>
            <person name="Sedlacek I."/>
            <person name="Kralova S."/>
            <person name="Pantucek R."/>
            <person name="Svec P."/>
            <person name="Holochova P."/>
            <person name="Stankova E."/>
            <person name="Vrbovska V."/>
            <person name="Busse H.-J."/>
        </authorList>
    </citation>
    <scope>NUCLEOTIDE SEQUENCE [LARGE SCALE GENOMIC DNA]</scope>
    <source>
        <strain evidence="2 3">CCM 8682</strain>
    </source>
</reference>
<dbReference type="PANTHER" id="PTHR46889:SF4">
    <property type="entry name" value="TRANSPOSASE INSO FOR INSERTION SEQUENCE ELEMENT IS911B-RELATED"/>
    <property type="match status" value="1"/>
</dbReference>
<dbReference type="InterPro" id="IPR050900">
    <property type="entry name" value="Transposase_IS3/IS150/IS904"/>
</dbReference>
<evidence type="ECO:0000313" key="3">
    <source>
        <dbReference type="Proteomes" id="UP000197277"/>
    </source>
</evidence>